<evidence type="ECO:0000259" key="14">
    <source>
        <dbReference type="PROSITE" id="PS50975"/>
    </source>
</evidence>
<dbReference type="PANTHER" id="PTHR43472">
    <property type="entry name" value="PHOSPHORIBOSYLAMINE--GLYCINE LIGASE"/>
    <property type="match status" value="1"/>
</dbReference>
<dbReference type="InterPro" id="IPR016185">
    <property type="entry name" value="PreATP-grasp_dom_sf"/>
</dbReference>
<name>A0ABQ4TPR8_9HYPH</name>
<dbReference type="InterPro" id="IPR037123">
    <property type="entry name" value="PRibGlycinamide_synth_C_sf"/>
</dbReference>
<evidence type="ECO:0000313" key="16">
    <source>
        <dbReference type="Proteomes" id="UP001055101"/>
    </source>
</evidence>
<dbReference type="Pfam" id="PF01071">
    <property type="entry name" value="GARS_A"/>
    <property type="match status" value="1"/>
</dbReference>
<gene>
    <name evidence="12 15" type="primary">purD</name>
    <name evidence="15" type="ORF">EKPJFOCH_2815</name>
</gene>
<keyword evidence="7 12" id="KW-0658">Purine biosynthesis</keyword>
<dbReference type="PROSITE" id="PS00184">
    <property type="entry name" value="GARS"/>
    <property type="match status" value="1"/>
</dbReference>
<evidence type="ECO:0000256" key="7">
    <source>
        <dbReference type="ARBA" id="ARBA00022755"/>
    </source>
</evidence>
<dbReference type="HAMAP" id="MF_00138">
    <property type="entry name" value="GARS"/>
    <property type="match status" value="1"/>
</dbReference>
<proteinExistence type="inferred from homology"/>
<dbReference type="Gene3D" id="3.30.1490.20">
    <property type="entry name" value="ATP-grasp fold, A domain"/>
    <property type="match status" value="1"/>
</dbReference>
<comment type="pathway">
    <text evidence="3 12">Purine metabolism; IMP biosynthesis via de novo pathway; N(1)-(5-phospho-D-ribosyl)glycinamide from 5-phospho-alpha-D-ribose 1-diphosphate: step 2/2.</text>
</comment>
<sequence>MPVPVQSPFAPPAVFGDGWGMNILLIGSGGREHALAWAISKSPLCDRLFSAPGNPGTAQHGSNLPDLNVADHASVVAFCQSEKIGLVVVGPEVPLVAGLVDDLTAAGIRAFGPTRAAAQLEGSKGFTKELCAEYDIPTAAFARFTEVDAALAYLREKGAPIVVKADGLAAGKGVVVAESLREAEAAIRAILDVPGAALVIEECLFGEEASFFALCDGTRAIPVGTAQDHKRVFDGDRGPNTGGMGAYSPATVLTLALEAEVMERIIGPTLRGMAERGTPFTGILYAGLMLTADGPKLIEYNTRFGDPEAQVLMPRLAADLVPALIAACDGDLSNVSLPFDESRAALTVVMAAAGYPGTVVRGSQIRGVSEAQADDVIVFHAGTRSENDGLYADGGRVLAVTAVGPSIREAQARAYAAVGRIDWPEGFCRSDIGYRAVSREAENADN</sequence>
<keyword evidence="6 13" id="KW-0547">Nucleotide-binding</keyword>
<evidence type="ECO:0000256" key="4">
    <source>
        <dbReference type="ARBA" id="ARBA00013255"/>
    </source>
</evidence>
<dbReference type="Gene3D" id="3.40.50.20">
    <property type="match status" value="1"/>
</dbReference>
<dbReference type="Gene3D" id="3.90.600.10">
    <property type="entry name" value="Phosphoribosylglycinamide synthetase, C-terminal domain"/>
    <property type="match status" value="1"/>
</dbReference>
<dbReference type="InterPro" id="IPR020561">
    <property type="entry name" value="PRibGlycinamid_synth_ATP-grasp"/>
</dbReference>
<comment type="cofactor">
    <cofactor evidence="1">
        <name>Mn(2+)</name>
        <dbReference type="ChEBI" id="CHEBI:29035"/>
    </cofactor>
</comment>
<dbReference type="InterPro" id="IPR000115">
    <property type="entry name" value="PRibGlycinamide_synth"/>
</dbReference>
<dbReference type="InterPro" id="IPR020559">
    <property type="entry name" value="PRibGlycinamide_synth_CS"/>
</dbReference>
<evidence type="ECO:0000256" key="13">
    <source>
        <dbReference type="PROSITE-ProRule" id="PRU00409"/>
    </source>
</evidence>
<dbReference type="InterPro" id="IPR011761">
    <property type="entry name" value="ATP-grasp"/>
</dbReference>
<dbReference type="SMART" id="SM01210">
    <property type="entry name" value="GARS_C"/>
    <property type="match status" value="1"/>
</dbReference>
<dbReference type="PROSITE" id="PS50975">
    <property type="entry name" value="ATP_GRASP"/>
    <property type="match status" value="1"/>
</dbReference>
<dbReference type="EC" id="6.3.4.13" evidence="4 12"/>
<dbReference type="SUPFAM" id="SSF52440">
    <property type="entry name" value="PreATP-grasp domain"/>
    <property type="match status" value="1"/>
</dbReference>
<evidence type="ECO:0000256" key="2">
    <source>
        <dbReference type="ARBA" id="ARBA00001946"/>
    </source>
</evidence>
<feature type="domain" description="ATP-grasp" evidence="14">
    <location>
        <begin position="128"/>
        <end position="329"/>
    </location>
</feature>
<evidence type="ECO:0000256" key="11">
    <source>
        <dbReference type="ARBA" id="ARBA00042864"/>
    </source>
</evidence>
<dbReference type="SUPFAM" id="SSF51246">
    <property type="entry name" value="Rudiment single hybrid motif"/>
    <property type="match status" value="1"/>
</dbReference>
<dbReference type="InterPro" id="IPR011054">
    <property type="entry name" value="Rudment_hybrid_motif"/>
</dbReference>
<reference evidence="15" key="1">
    <citation type="journal article" date="2021" name="Front. Microbiol.">
        <title>Comprehensive Comparative Genomics and Phenotyping of Methylobacterium Species.</title>
        <authorList>
            <person name="Alessa O."/>
            <person name="Ogura Y."/>
            <person name="Fujitani Y."/>
            <person name="Takami H."/>
            <person name="Hayashi T."/>
            <person name="Sahin N."/>
            <person name="Tani A."/>
        </authorList>
    </citation>
    <scope>NUCLEOTIDE SEQUENCE</scope>
    <source>
        <strain evidence="15">DSM 23674</strain>
    </source>
</reference>
<dbReference type="GO" id="GO:0016874">
    <property type="term" value="F:ligase activity"/>
    <property type="evidence" value="ECO:0007669"/>
    <property type="project" value="UniProtKB-KW"/>
</dbReference>
<dbReference type="InterPro" id="IPR020560">
    <property type="entry name" value="PRibGlycinamide_synth_C-dom"/>
</dbReference>
<dbReference type="PANTHER" id="PTHR43472:SF1">
    <property type="entry name" value="PHOSPHORIBOSYLAMINE--GLYCINE LIGASE, CHLOROPLASTIC"/>
    <property type="match status" value="1"/>
</dbReference>
<dbReference type="SMART" id="SM01209">
    <property type="entry name" value="GARS_A"/>
    <property type="match status" value="1"/>
</dbReference>
<keyword evidence="8 13" id="KW-0067">ATP-binding</keyword>
<keyword evidence="5 12" id="KW-0436">Ligase</keyword>
<comment type="caution">
    <text evidence="15">The sequence shown here is derived from an EMBL/GenBank/DDBJ whole genome shotgun (WGS) entry which is preliminary data.</text>
</comment>
<dbReference type="Pfam" id="PF02844">
    <property type="entry name" value="GARS_N"/>
    <property type="match status" value="1"/>
</dbReference>
<dbReference type="InterPro" id="IPR020562">
    <property type="entry name" value="PRibGlycinamide_synth_N"/>
</dbReference>
<comment type="cofactor">
    <cofactor evidence="2">
        <name>Mg(2+)</name>
        <dbReference type="ChEBI" id="CHEBI:18420"/>
    </cofactor>
</comment>
<dbReference type="InterPro" id="IPR013815">
    <property type="entry name" value="ATP_grasp_subdomain_1"/>
</dbReference>
<evidence type="ECO:0000256" key="10">
    <source>
        <dbReference type="ARBA" id="ARBA00042242"/>
    </source>
</evidence>
<dbReference type="EMBL" id="BPRA01000012">
    <property type="protein sequence ID" value="GJE56314.1"/>
    <property type="molecule type" value="Genomic_DNA"/>
</dbReference>
<protein>
    <recommendedName>
        <fullName evidence="4 12">Phosphoribosylamine--glycine ligase</fullName>
        <ecNumber evidence="4 12">6.3.4.13</ecNumber>
    </recommendedName>
    <alternativeName>
        <fullName evidence="12">GARS</fullName>
    </alternativeName>
    <alternativeName>
        <fullName evidence="10 12">Glycinamide ribonucleotide synthetase</fullName>
    </alternativeName>
    <alternativeName>
        <fullName evidence="11 12">Phosphoribosylglycinamide synthetase</fullName>
    </alternativeName>
</protein>
<accession>A0ABQ4TPR8</accession>
<reference evidence="15" key="2">
    <citation type="submission" date="2021-08" db="EMBL/GenBank/DDBJ databases">
        <authorList>
            <person name="Tani A."/>
            <person name="Ola A."/>
            <person name="Ogura Y."/>
            <person name="Katsura K."/>
            <person name="Hayashi T."/>
        </authorList>
    </citation>
    <scope>NUCLEOTIDE SEQUENCE</scope>
    <source>
        <strain evidence="15">DSM 23674</strain>
    </source>
</reference>
<dbReference type="SUPFAM" id="SSF56059">
    <property type="entry name" value="Glutathione synthetase ATP-binding domain-like"/>
    <property type="match status" value="1"/>
</dbReference>
<keyword evidence="16" id="KW-1185">Reference proteome</keyword>
<evidence type="ECO:0000256" key="8">
    <source>
        <dbReference type="ARBA" id="ARBA00022840"/>
    </source>
</evidence>
<evidence type="ECO:0000256" key="1">
    <source>
        <dbReference type="ARBA" id="ARBA00001936"/>
    </source>
</evidence>
<evidence type="ECO:0000313" key="15">
    <source>
        <dbReference type="EMBL" id="GJE56314.1"/>
    </source>
</evidence>
<dbReference type="Pfam" id="PF02843">
    <property type="entry name" value="GARS_C"/>
    <property type="match status" value="1"/>
</dbReference>
<dbReference type="NCBIfam" id="TIGR00877">
    <property type="entry name" value="purD"/>
    <property type="match status" value="1"/>
</dbReference>
<dbReference type="Gene3D" id="3.30.470.20">
    <property type="entry name" value="ATP-grasp fold, B domain"/>
    <property type="match status" value="1"/>
</dbReference>
<organism evidence="15 16">
    <name type="scientific">Methylobacterium thuringiense</name>
    <dbReference type="NCBI Taxonomy" id="1003091"/>
    <lineage>
        <taxon>Bacteria</taxon>
        <taxon>Pseudomonadati</taxon>
        <taxon>Pseudomonadota</taxon>
        <taxon>Alphaproteobacteria</taxon>
        <taxon>Hyphomicrobiales</taxon>
        <taxon>Methylobacteriaceae</taxon>
        <taxon>Methylobacterium</taxon>
    </lineage>
</organism>
<evidence type="ECO:0000256" key="12">
    <source>
        <dbReference type="HAMAP-Rule" id="MF_00138"/>
    </source>
</evidence>
<evidence type="ECO:0000256" key="3">
    <source>
        <dbReference type="ARBA" id="ARBA00005174"/>
    </source>
</evidence>
<dbReference type="Proteomes" id="UP001055101">
    <property type="component" value="Unassembled WGS sequence"/>
</dbReference>
<evidence type="ECO:0000256" key="6">
    <source>
        <dbReference type="ARBA" id="ARBA00022741"/>
    </source>
</evidence>
<evidence type="ECO:0000256" key="5">
    <source>
        <dbReference type="ARBA" id="ARBA00022598"/>
    </source>
</evidence>
<comment type="similarity">
    <text evidence="9 12">Belongs to the GARS family.</text>
</comment>
<evidence type="ECO:0000256" key="9">
    <source>
        <dbReference type="ARBA" id="ARBA00038345"/>
    </source>
</evidence>
<comment type="catalytic activity">
    <reaction evidence="12">
        <text>5-phospho-beta-D-ribosylamine + glycine + ATP = N(1)-(5-phospho-beta-D-ribosyl)glycinamide + ADP + phosphate + H(+)</text>
        <dbReference type="Rhea" id="RHEA:17453"/>
        <dbReference type="ChEBI" id="CHEBI:15378"/>
        <dbReference type="ChEBI" id="CHEBI:30616"/>
        <dbReference type="ChEBI" id="CHEBI:43474"/>
        <dbReference type="ChEBI" id="CHEBI:57305"/>
        <dbReference type="ChEBI" id="CHEBI:58681"/>
        <dbReference type="ChEBI" id="CHEBI:143788"/>
        <dbReference type="ChEBI" id="CHEBI:456216"/>
        <dbReference type="EC" id="6.3.4.13"/>
    </reaction>
</comment>